<keyword evidence="5" id="KW-0732">Signal</keyword>
<dbReference type="Gene3D" id="1.25.40.10">
    <property type="entry name" value="Tetratricopeptide repeat domain"/>
    <property type="match status" value="1"/>
</dbReference>
<dbReference type="SUPFAM" id="SSF53187">
    <property type="entry name" value="Zn-dependent exopeptidases"/>
    <property type="match status" value="1"/>
</dbReference>
<evidence type="ECO:0000313" key="7">
    <source>
        <dbReference type="EMBL" id="TCK61718.1"/>
    </source>
</evidence>
<feature type="chain" id="PRO_5020799735" description="N-acetylmuramoyl-L-alanine amidase" evidence="5">
    <location>
        <begin position="20"/>
        <end position="601"/>
    </location>
</feature>
<evidence type="ECO:0000256" key="2">
    <source>
        <dbReference type="ARBA" id="ARBA00011901"/>
    </source>
</evidence>
<name>A0A4R1KB07_9BACT</name>
<accession>A0A4R1KB07</accession>
<dbReference type="PANTHER" id="PTHR30404:SF0">
    <property type="entry name" value="N-ACETYLMURAMOYL-L-ALANINE AMIDASE AMIC"/>
    <property type="match status" value="1"/>
</dbReference>
<dbReference type="InterPro" id="IPR050695">
    <property type="entry name" value="N-acetylmuramoyl_amidase_3"/>
</dbReference>
<feature type="domain" description="MurNAc-LAA" evidence="6">
    <location>
        <begin position="443"/>
        <end position="592"/>
    </location>
</feature>
<dbReference type="Pfam" id="PF11741">
    <property type="entry name" value="AMIN"/>
    <property type="match status" value="1"/>
</dbReference>
<comment type="catalytic activity">
    <reaction evidence="1">
        <text>Hydrolyzes the link between N-acetylmuramoyl residues and L-amino acid residues in certain cell-wall glycopeptides.</text>
        <dbReference type="EC" id="3.5.1.28"/>
    </reaction>
</comment>
<dbReference type="GO" id="GO:0008745">
    <property type="term" value="F:N-acetylmuramoyl-L-alanine amidase activity"/>
    <property type="evidence" value="ECO:0007669"/>
    <property type="project" value="UniProtKB-EC"/>
</dbReference>
<dbReference type="InterPro" id="IPR002508">
    <property type="entry name" value="MurNAc-LAA_cat"/>
</dbReference>
<dbReference type="EMBL" id="SMGG01000003">
    <property type="protein sequence ID" value="TCK61718.1"/>
    <property type="molecule type" value="Genomic_DNA"/>
</dbReference>
<dbReference type="EC" id="3.5.1.28" evidence="2"/>
<evidence type="ECO:0000313" key="8">
    <source>
        <dbReference type="Proteomes" id="UP000294614"/>
    </source>
</evidence>
<feature type="region of interest" description="Disordered" evidence="4">
    <location>
        <begin position="329"/>
        <end position="360"/>
    </location>
</feature>
<feature type="signal peptide" evidence="5">
    <location>
        <begin position="1"/>
        <end position="19"/>
    </location>
</feature>
<feature type="compositionally biased region" description="Polar residues" evidence="4">
    <location>
        <begin position="197"/>
        <end position="211"/>
    </location>
</feature>
<dbReference type="FunFam" id="3.40.630.40:FF:000005">
    <property type="entry name" value="N-acetylmuramoyl-L-alanine amidase (AmiA)"/>
    <property type="match status" value="1"/>
</dbReference>
<dbReference type="Gene3D" id="2.60.40.3500">
    <property type="match status" value="1"/>
</dbReference>
<keyword evidence="8" id="KW-1185">Reference proteome</keyword>
<reference evidence="7 8" key="1">
    <citation type="submission" date="2019-03" db="EMBL/GenBank/DDBJ databases">
        <title>Genomic Encyclopedia of Type Strains, Phase IV (KMG-IV): sequencing the most valuable type-strain genomes for metagenomic binning, comparative biology and taxonomic classification.</title>
        <authorList>
            <person name="Goeker M."/>
        </authorList>
    </citation>
    <scope>NUCLEOTIDE SEQUENCE [LARGE SCALE GENOMIC DNA]</scope>
    <source>
        <strain evidence="7 8">DSM 24984</strain>
    </source>
</reference>
<dbReference type="RefSeq" id="WP_132871240.1">
    <property type="nucleotide sequence ID" value="NZ_JBLJBI010000114.1"/>
</dbReference>
<dbReference type="GO" id="GO:0009253">
    <property type="term" value="P:peptidoglycan catabolic process"/>
    <property type="evidence" value="ECO:0007669"/>
    <property type="project" value="InterPro"/>
</dbReference>
<dbReference type="Pfam" id="PF01520">
    <property type="entry name" value="Amidase_3"/>
    <property type="match status" value="1"/>
</dbReference>
<dbReference type="InterPro" id="IPR021731">
    <property type="entry name" value="AMIN_dom"/>
</dbReference>
<proteinExistence type="predicted"/>
<feature type="region of interest" description="Disordered" evidence="4">
    <location>
        <begin position="161"/>
        <end position="211"/>
    </location>
</feature>
<dbReference type="CDD" id="cd02696">
    <property type="entry name" value="MurNAc-LAA"/>
    <property type="match status" value="1"/>
</dbReference>
<dbReference type="OrthoDB" id="9763643at2"/>
<evidence type="ECO:0000256" key="1">
    <source>
        <dbReference type="ARBA" id="ARBA00001561"/>
    </source>
</evidence>
<organism evidence="7 8">
    <name type="scientific">Seleniivibrio woodruffii</name>
    <dbReference type="NCBI Taxonomy" id="1078050"/>
    <lineage>
        <taxon>Bacteria</taxon>
        <taxon>Pseudomonadati</taxon>
        <taxon>Deferribacterota</taxon>
        <taxon>Deferribacteres</taxon>
        <taxon>Deferribacterales</taxon>
        <taxon>Geovibrionaceae</taxon>
        <taxon>Seleniivibrio</taxon>
    </lineage>
</organism>
<evidence type="ECO:0000256" key="4">
    <source>
        <dbReference type="SAM" id="MobiDB-lite"/>
    </source>
</evidence>
<dbReference type="Proteomes" id="UP000294614">
    <property type="component" value="Unassembled WGS sequence"/>
</dbReference>
<comment type="caution">
    <text evidence="7">The sequence shown here is derived from an EMBL/GenBank/DDBJ whole genome shotgun (WGS) entry which is preliminary data.</text>
</comment>
<dbReference type="SMART" id="SM00646">
    <property type="entry name" value="Ami_3"/>
    <property type="match status" value="1"/>
</dbReference>
<dbReference type="Gene3D" id="3.40.630.40">
    <property type="entry name" value="Zn-dependent exopeptidases"/>
    <property type="match status" value="1"/>
</dbReference>
<evidence type="ECO:0000259" key="6">
    <source>
        <dbReference type="SMART" id="SM00646"/>
    </source>
</evidence>
<dbReference type="GO" id="GO:0030288">
    <property type="term" value="C:outer membrane-bounded periplasmic space"/>
    <property type="evidence" value="ECO:0007669"/>
    <property type="project" value="TreeGrafter"/>
</dbReference>
<evidence type="ECO:0000256" key="5">
    <source>
        <dbReference type="SAM" id="SignalP"/>
    </source>
</evidence>
<dbReference type="InterPro" id="IPR011990">
    <property type="entry name" value="TPR-like_helical_dom_sf"/>
</dbReference>
<feature type="compositionally biased region" description="Polar residues" evidence="4">
    <location>
        <begin position="344"/>
        <end position="359"/>
    </location>
</feature>
<dbReference type="AlphaFoldDB" id="A0A4R1KB07"/>
<protein>
    <recommendedName>
        <fullName evidence="2">N-acetylmuramoyl-L-alanine amidase</fullName>
        <ecNumber evidence="2">3.5.1.28</ecNumber>
    </recommendedName>
</protein>
<keyword evidence="3" id="KW-0378">Hydrolase</keyword>
<sequence>MKKILILLLVLFSCFALFADDVDEYNSAKRDFDYIERSDKVTRRSYVIVADKFYKIYASAPKADLGDDSLHYAAQTYYRSYMRYANRDDLLKALRYWRILSSNYDTVLASKAFLQSAKIYEDQKDYPSAQFMLRKLIARFPRSEDAAEARSKLDGIDAQFASKTPTDRIQRPSLQPKPPIKAETVAYQPKEEDTADKAQSANRQTSFGDINSNVKATDGKAAVKRIRYFTTPDYTRVVMDLTGKVEFDKHWLKADPSIQKPPRLFIDLNNVVISPDIPQDIEIKDGLLRSLRWAYNRPGVARVVLDSDNVQDFTVFAMPDPDRLVIDVSNAVGSPKPPVHQADSRPSTPAKNEVASSSPVPAIKGTGSAATLASVFGLKIRSIVIDPGHGGKDPGASYYGVKEKDVVLDIGKELYAQLKEAYPNIDVYMTRNTDVFIPLEERTAFANRKKADLFVSIHINAAPNKSARGVETYVLNVTNDKRALAVAALENQTTQKSMSDLQGILKDLMMNSKLEESLQLASYVQKNLHANLYTDSRYNLGVKQAPFYVLVGAMMPSILVEAGFVSNQDEADNLTKESYRKEIAKGVFQGITSYIKQFNGN</sequence>
<dbReference type="PANTHER" id="PTHR30404">
    <property type="entry name" value="N-ACETYLMURAMOYL-L-ALANINE AMIDASE"/>
    <property type="match status" value="1"/>
</dbReference>
<gene>
    <name evidence="7" type="ORF">C8D98_0224</name>
</gene>
<evidence type="ECO:0000256" key="3">
    <source>
        <dbReference type="ARBA" id="ARBA00022801"/>
    </source>
</evidence>